<protein>
    <submittedName>
        <fullName evidence="2">Uncharacterized protein</fullName>
    </submittedName>
</protein>
<dbReference type="KEGG" id="ptp:RCA23_c09690"/>
<proteinExistence type="predicted"/>
<dbReference type="AlphaFoldDB" id="A0AAN0RHZ0"/>
<organism evidence="2 3">
    <name type="scientific">Planktomarina temperata RCA23</name>
    <dbReference type="NCBI Taxonomy" id="666509"/>
    <lineage>
        <taxon>Bacteria</taxon>
        <taxon>Pseudomonadati</taxon>
        <taxon>Pseudomonadota</taxon>
        <taxon>Alphaproteobacteria</taxon>
        <taxon>Rhodobacterales</taxon>
        <taxon>Paracoccaceae</taxon>
        <taxon>Planktomarina</taxon>
    </lineage>
</organism>
<gene>
    <name evidence="2" type="ORF">RCA23_c09690</name>
</gene>
<evidence type="ECO:0000313" key="3">
    <source>
        <dbReference type="Proteomes" id="UP000028680"/>
    </source>
</evidence>
<reference evidence="2 3" key="1">
    <citation type="journal article" date="2014" name="ISME J.">
        <title>Adaptation of an abundant Roseobacter RCA organism to pelagic systems revealed by genomic and transcriptomic analyses.</title>
        <authorList>
            <person name="Voget S."/>
            <person name="Wemheuer B."/>
            <person name="Brinkhoff T."/>
            <person name="Vollmers J."/>
            <person name="Dietrich S."/>
            <person name="Giebel H.A."/>
            <person name="Beardsley C."/>
            <person name="Sardemann C."/>
            <person name="Bakenhus I."/>
            <person name="Billerbeck S."/>
            <person name="Daniel R."/>
            <person name="Simon M."/>
        </authorList>
    </citation>
    <scope>NUCLEOTIDE SEQUENCE [LARGE SCALE GENOMIC DNA]</scope>
    <source>
        <strain evidence="2 3">RCA23</strain>
    </source>
</reference>
<feature type="region of interest" description="Disordered" evidence="1">
    <location>
        <begin position="49"/>
        <end position="72"/>
    </location>
</feature>
<evidence type="ECO:0000256" key="1">
    <source>
        <dbReference type="SAM" id="MobiDB-lite"/>
    </source>
</evidence>
<accession>A0AAN0RHZ0</accession>
<dbReference type="EMBL" id="CP003984">
    <property type="protein sequence ID" value="AII86523.1"/>
    <property type="molecule type" value="Genomic_DNA"/>
</dbReference>
<evidence type="ECO:0000313" key="2">
    <source>
        <dbReference type="EMBL" id="AII86523.1"/>
    </source>
</evidence>
<name>A0AAN0RHZ0_9RHOB</name>
<dbReference type="Proteomes" id="UP000028680">
    <property type="component" value="Chromosome"/>
</dbReference>
<keyword evidence="3" id="KW-1185">Reference proteome</keyword>
<sequence>MPDALVLSVRRLISDAAVPDEGSGVVAPLVLQASQRVVTPSLEPMVLTRADGASADQAEQEPPKPAAPLSHDPEYLEVIANLRRALAGPMRDEVSSAVRTMIDDRDP</sequence>